<gene>
    <name evidence="2" type="ORF">COLO4_36270</name>
</gene>
<dbReference type="Proteomes" id="UP000187203">
    <property type="component" value="Unassembled WGS sequence"/>
</dbReference>
<dbReference type="EMBL" id="AWUE01023078">
    <property type="protein sequence ID" value="OMO54972.1"/>
    <property type="molecule type" value="Genomic_DNA"/>
</dbReference>
<comment type="caution">
    <text evidence="2">The sequence shown here is derived from an EMBL/GenBank/DDBJ whole genome shotgun (WGS) entry which is preliminary data.</text>
</comment>
<dbReference type="OrthoDB" id="10446033at2759"/>
<accession>A0A1R3GA50</accession>
<organism evidence="2 3">
    <name type="scientific">Corchorus olitorius</name>
    <dbReference type="NCBI Taxonomy" id="93759"/>
    <lineage>
        <taxon>Eukaryota</taxon>
        <taxon>Viridiplantae</taxon>
        <taxon>Streptophyta</taxon>
        <taxon>Embryophyta</taxon>
        <taxon>Tracheophyta</taxon>
        <taxon>Spermatophyta</taxon>
        <taxon>Magnoliopsida</taxon>
        <taxon>eudicotyledons</taxon>
        <taxon>Gunneridae</taxon>
        <taxon>Pentapetalae</taxon>
        <taxon>rosids</taxon>
        <taxon>malvids</taxon>
        <taxon>Malvales</taxon>
        <taxon>Malvaceae</taxon>
        <taxon>Grewioideae</taxon>
        <taxon>Apeibeae</taxon>
        <taxon>Corchorus</taxon>
    </lineage>
</organism>
<reference evidence="3" key="1">
    <citation type="submission" date="2013-09" db="EMBL/GenBank/DDBJ databases">
        <title>Corchorus olitorius genome sequencing.</title>
        <authorList>
            <person name="Alam M."/>
            <person name="Haque M.S."/>
            <person name="Islam M.S."/>
            <person name="Emdad E.M."/>
            <person name="Islam M.M."/>
            <person name="Ahmed B."/>
            <person name="Halim A."/>
            <person name="Hossen Q.M.M."/>
            <person name="Hossain M.Z."/>
            <person name="Ahmed R."/>
            <person name="Khan M.M."/>
            <person name="Islam R."/>
            <person name="Rashid M.M."/>
            <person name="Khan S.A."/>
            <person name="Rahman M.S."/>
            <person name="Alam M."/>
            <person name="Yahiya A.S."/>
            <person name="Khan M.S."/>
            <person name="Azam M.S."/>
            <person name="Haque T."/>
            <person name="Lashkar M.Z.H."/>
            <person name="Akhand A.I."/>
            <person name="Morshed G."/>
            <person name="Roy S."/>
            <person name="Uddin K.S."/>
            <person name="Rabeya T."/>
            <person name="Hossain A.S."/>
            <person name="Chowdhury A."/>
            <person name="Snigdha A.R."/>
            <person name="Mortoza M.S."/>
            <person name="Matin S.A."/>
            <person name="Hoque S.M.E."/>
            <person name="Islam M.K."/>
            <person name="Roy D.K."/>
            <person name="Haider R."/>
            <person name="Moosa M.M."/>
            <person name="Elias S.M."/>
            <person name="Hasan A.M."/>
            <person name="Jahan S."/>
            <person name="Shafiuddin M."/>
            <person name="Mahmood N."/>
            <person name="Shommy N.S."/>
        </authorList>
    </citation>
    <scope>NUCLEOTIDE SEQUENCE [LARGE SCALE GENOMIC DNA]</scope>
    <source>
        <strain evidence="3">cv. O-4</strain>
    </source>
</reference>
<feature type="coiled-coil region" evidence="1">
    <location>
        <begin position="7"/>
        <end position="63"/>
    </location>
</feature>
<name>A0A1R3GA50_9ROSI</name>
<evidence type="ECO:0000256" key="1">
    <source>
        <dbReference type="SAM" id="Coils"/>
    </source>
</evidence>
<sequence length="109" mass="12671">MDKFEETINFEKKVLELELKIEEHKAKAAALEAKRADLATKRINEALEKLKHIEAEAKELIARQPIIGELDRQQDYLELQMSLLKSEFNSWKKYLPTAFPVTKKDEANS</sequence>
<keyword evidence="1" id="KW-0175">Coiled coil</keyword>
<dbReference type="AlphaFoldDB" id="A0A1R3GA50"/>
<evidence type="ECO:0000313" key="3">
    <source>
        <dbReference type="Proteomes" id="UP000187203"/>
    </source>
</evidence>
<protein>
    <submittedName>
        <fullName evidence="2">Uncharacterized protein</fullName>
    </submittedName>
</protein>
<evidence type="ECO:0000313" key="2">
    <source>
        <dbReference type="EMBL" id="OMO54972.1"/>
    </source>
</evidence>
<proteinExistence type="predicted"/>
<keyword evidence="3" id="KW-1185">Reference proteome</keyword>